<evidence type="ECO:0000256" key="1">
    <source>
        <dbReference type="SAM" id="Coils"/>
    </source>
</evidence>
<gene>
    <name evidence="2" type="ORF">GMD78_17595</name>
</gene>
<evidence type="ECO:0000313" key="2">
    <source>
        <dbReference type="EMBL" id="MUK90189.1"/>
    </source>
</evidence>
<keyword evidence="1" id="KW-0175">Coiled coil</keyword>
<reference evidence="2 3" key="1">
    <citation type="submission" date="2019-11" db="EMBL/GenBank/DDBJ databases">
        <authorList>
            <person name="Li X."/>
        </authorList>
    </citation>
    <scope>NUCLEOTIDE SEQUENCE [LARGE SCALE GENOMIC DNA]</scope>
    <source>
        <strain evidence="2 3">L9</strain>
    </source>
</reference>
<feature type="coiled-coil region" evidence="1">
    <location>
        <begin position="2"/>
        <end position="29"/>
    </location>
</feature>
<sequence length="48" mass="5470">MNEAEKLAMDELKRRVEQHEKTIVQLLEIIAATNCRIAELSSNRSISS</sequence>
<dbReference type="Proteomes" id="UP000469125">
    <property type="component" value="Unassembled WGS sequence"/>
</dbReference>
<evidence type="ECO:0000313" key="3">
    <source>
        <dbReference type="Proteomes" id="UP000469125"/>
    </source>
</evidence>
<dbReference type="EMBL" id="WOCA01000018">
    <property type="protein sequence ID" value="MUK90189.1"/>
    <property type="molecule type" value="Genomic_DNA"/>
</dbReference>
<comment type="caution">
    <text evidence="2">The sequence shown here is derived from an EMBL/GenBank/DDBJ whole genome shotgun (WGS) entry which is preliminary data.</text>
</comment>
<proteinExistence type="predicted"/>
<dbReference type="AlphaFoldDB" id="A0A6N8FQB7"/>
<accession>A0A6N8FQB7</accession>
<name>A0A6N8FQB7_9BACI</name>
<protein>
    <submittedName>
        <fullName evidence="2">Uncharacterized protein</fullName>
    </submittedName>
</protein>
<keyword evidence="3" id="KW-1185">Reference proteome</keyword>
<dbReference type="RefSeq" id="WP_155670753.1">
    <property type="nucleotide sequence ID" value="NZ_WOCA01000018.1"/>
</dbReference>
<organism evidence="2 3">
    <name type="scientific">Ornithinibacillus caprae</name>
    <dbReference type="NCBI Taxonomy" id="2678566"/>
    <lineage>
        <taxon>Bacteria</taxon>
        <taxon>Bacillati</taxon>
        <taxon>Bacillota</taxon>
        <taxon>Bacilli</taxon>
        <taxon>Bacillales</taxon>
        <taxon>Bacillaceae</taxon>
        <taxon>Ornithinibacillus</taxon>
    </lineage>
</organism>